<dbReference type="InterPro" id="IPR039748">
    <property type="entry name" value="RPC3"/>
</dbReference>
<dbReference type="Pfam" id="PF05645">
    <property type="entry name" value="RNA_pol_Rpc82"/>
    <property type="match status" value="1"/>
</dbReference>
<comment type="similarity">
    <text evidence="2 8">Belongs to the RNA polymerase beta chain family.</text>
</comment>
<name>A0A3E2HH41_SCYLI</name>
<keyword evidence="4 8" id="KW-0240">DNA-directed RNA polymerase</keyword>
<feature type="compositionally biased region" description="Polar residues" evidence="9">
    <location>
        <begin position="245"/>
        <end position="258"/>
    </location>
</feature>
<organism evidence="13 14">
    <name type="scientific">Scytalidium lignicola</name>
    <name type="common">Hyphomycete</name>
    <dbReference type="NCBI Taxonomy" id="5539"/>
    <lineage>
        <taxon>Eukaryota</taxon>
        <taxon>Fungi</taxon>
        <taxon>Dikarya</taxon>
        <taxon>Ascomycota</taxon>
        <taxon>Pezizomycotina</taxon>
        <taxon>Leotiomycetes</taxon>
        <taxon>Leotiomycetes incertae sedis</taxon>
        <taxon>Scytalidium</taxon>
    </lineage>
</organism>
<dbReference type="Proteomes" id="UP000258309">
    <property type="component" value="Unassembled WGS sequence"/>
</dbReference>
<feature type="non-terminal residue" evidence="13">
    <location>
        <position position="1"/>
    </location>
</feature>
<evidence type="ECO:0000256" key="1">
    <source>
        <dbReference type="ARBA" id="ARBA00004123"/>
    </source>
</evidence>
<comment type="subunit">
    <text evidence="3 8">Component of the RNA polymerase III (Pol III) complex consisting of 17 subunits.</text>
</comment>
<dbReference type="STRING" id="5539.A0A3E2HH41"/>
<feature type="region of interest" description="Disordered" evidence="9">
    <location>
        <begin position="136"/>
        <end position="158"/>
    </location>
</feature>
<evidence type="ECO:0000313" key="13">
    <source>
        <dbReference type="EMBL" id="RFU32687.1"/>
    </source>
</evidence>
<dbReference type="Pfam" id="PF22536">
    <property type="entry name" value="WHD_POLR3C"/>
    <property type="match status" value="1"/>
</dbReference>
<gene>
    <name evidence="13" type="ORF">B7463_g3665</name>
</gene>
<dbReference type="PANTHER" id="PTHR12949:SF0">
    <property type="entry name" value="DNA-DIRECTED RNA POLYMERASE III SUBUNIT RPC3"/>
    <property type="match status" value="1"/>
</dbReference>
<feature type="compositionally biased region" description="Polar residues" evidence="9">
    <location>
        <begin position="141"/>
        <end position="158"/>
    </location>
</feature>
<dbReference type="Pfam" id="PF08221">
    <property type="entry name" value="HTH_9"/>
    <property type="match status" value="1"/>
</dbReference>
<dbReference type="Gene3D" id="1.10.10.10">
    <property type="entry name" value="Winged helix-like DNA-binding domain superfamily/Winged helix DNA-binding domain"/>
    <property type="match status" value="2"/>
</dbReference>
<feature type="domain" description="RNA polymerase III subunit RPC82-related helix-turn-helix" evidence="11">
    <location>
        <begin position="9"/>
        <end position="66"/>
    </location>
</feature>
<evidence type="ECO:0000256" key="9">
    <source>
        <dbReference type="SAM" id="MobiDB-lite"/>
    </source>
</evidence>
<feature type="non-terminal residue" evidence="13">
    <location>
        <position position="679"/>
    </location>
</feature>
<reference evidence="13 14" key="1">
    <citation type="submission" date="2018-05" db="EMBL/GenBank/DDBJ databases">
        <title>Draft genome sequence of Scytalidium lignicola DSM 105466, a ubiquitous saprotrophic fungus.</title>
        <authorList>
            <person name="Buettner E."/>
            <person name="Gebauer A.M."/>
            <person name="Hofrichter M."/>
            <person name="Liers C."/>
            <person name="Kellner H."/>
        </authorList>
    </citation>
    <scope>NUCLEOTIDE SEQUENCE [LARGE SCALE GENOMIC DNA]</scope>
    <source>
        <strain evidence="13 14">DSM 105466</strain>
    </source>
</reference>
<comment type="caution">
    <text evidence="13">The sequence shown here is derived from an EMBL/GenBank/DDBJ whole genome shotgun (WGS) entry which is preliminary data.</text>
</comment>
<feature type="compositionally biased region" description="Low complexity" evidence="9">
    <location>
        <begin position="437"/>
        <end position="447"/>
    </location>
</feature>
<feature type="region of interest" description="Disordered" evidence="9">
    <location>
        <begin position="390"/>
        <end position="467"/>
    </location>
</feature>
<keyword evidence="6 8" id="KW-0539">Nucleus</keyword>
<evidence type="ECO:0000256" key="7">
    <source>
        <dbReference type="ARBA" id="ARBA00025127"/>
    </source>
</evidence>
<keyword evidence="14" id="KW-1185">Reference proteome</keyword>
<feature type="domain" description="RNA polymerase III Rpc82 C -terminal" evidence="10">
    <location>
        <begin position="171"/>
        <end position="512"/>
    </location>
</feature>
<sequence>MSQSTYAVELCALLVDETYGELTSRIFAVLLRRGRLSIPMLTQYSRLSPRQLRHGLAVLIQQNLVYHHFDEDVNATYYEANQSAAYNLVRSGKILEIVESRYGAAAEYVVQNVLRLGHIKVSDLADAYVSARKYVNDNSDEPNGTNGSNSNAQTNGSHDTLIKSAGQLDAILYELLEAGFLEPVVPDMFMTPSDTYRKVEREILQHYFSGGPKGTKQKEELKQKVQFRLQALMAERKNWKPTGNKRASNFESNGVNGTSKRRRLSNGIESVNGHHTYEDNGISLDRNLILRVSYEKFTVTLRNQRLTELVSDRIGETTSYVYAELLRLLEEKIPRCKPNPDIEDISEAPDGPTITTMELALAISKTINLGCGIGKAAEDMVDKEGFEKTLNGKRKRSRFEAEAESGASSDEDESEDGHVDRNQHENGIDDDSDSQTDDTSTKVLTSKSSKRGKVTFQDRPGAGMAQDRQNKVMQLRNHLMLLAGDSHRFIRKCGSRGEGEWTVDFQPLVEYLKEIELDTILLESFGRTGHRLARILRKRGKLDEKHFPALALMKQKDVRTKLVEMQMAGVVDIQEVPRDNNRTPARTLFLWYFDTDRVHSVILEKFYKTMSRLFQRIQVEKSKSDQIQSLAERTDVRGHEEGTLTGVQLKELRKLRAKEELLLAQVGKLDELIGIFQDY</sequence>
<feature type="domain" description="DNA-directed RNA polymerase III subunit RPC3 winged-helix" evidence="12">
    <location>
        <begin position="518"/>
        <end position="592"/>
    </location>
</feature>
<evidence type="ECO:0000256" key="6">
    <source>
        <dbReference type="ARBA" id="ARBA00023242"/>
    </source>
</evidence>
<dbReference type="AlphaFoldDB" id="A0A3E2HH41"/>
<protein>
    <recommendedName>
        <fullName evidence="8">DNA-directed RNA polymerase III subunit RPC3</fullName>
        <shortName evidence="8">RNA polymerase III subunit C3</shortName>
    </recommendedName>
</protein>
<dbReference type="InterPro" id="IPR013197">
    <property type="entry name" value="RNA_pol_III_RPC82-rel_HTH"/>
</dbReference>
<dbReference type="GO" id="GO:0006351">
    <property type="term" value="P:DNA-templated transcription"/>
    <property type="evidence" value="ECO:0007669"/>
    <property type="project" value="InterPro"/>
</dbReference>
<dbReference type="EMBL" id="NCSJ02000050">
    <property type="protein sequence ID" value="RFU32687.1"/>
    <property type="molecule type" value="Genomic_DNA"/>
</dbReference>
<dbReference type="InterPro" id="IPR055207">
    <property type="entry name" value="POLR3C_WHD"/>
</dbReference>
<evidence type="ECO:0000256" key="5">
    <source>
        <dbReference type="ARBA" id="ARBA00023163"/>
    </source>
</evidence>
<evidence type="ECO:0000256" key="4">
    <source>
        <dbReference type="ARBA" id="ARBA00022478"/>
    </source>
</evidence>
<dbReference type="GO" id="GO:0005666">
    <property type="term" value="C:RNA polymerase III complex"/>
    <property type="evidence" value="ECO:0007669"/>
    <property type="project" value="UniProtKB-UniRule"/>
</dbReference>
<comment type="function">
    <text evidence="7 8">DNA-dependent RNA polymerase catalyzes the transcription of DNA into RNA using the four ribonucleoside triphosphates as substrates. Specific core component of RNA polymerase III which synthesizes small RNAs, such as 5S rRNA and tRNAs.</text>
</comment>
<dbReference type="InterPro" id="IPR008806">
    <property type="entry name" value="RNA_pol_III_Rpc82_C"/>
</dbReference>
<dbReference type="GO" id="GO:0003697">
    <property type="term" value="F:single-stranded DNA binding"/>
    <property type="evidence" value="ECO:0007669"/>
    <property type="project" value="UniProtKB-UniRule"/>
</dbReference>
<dbReference type="InterPro" id="IPR036388">
    <property type="entry name" value="WH-like_DNA-bd_sf"/>
</dbReference>
<evidence type="ECO:0000259" key="11">
    <source>
        <dbReference type="Pfam" id="PF08221"/>
    </source>
</evidence>
<proteinExistence type="inferred from homology"/>
<dbReference type="OMA" id="KHRFVRH"/>
<evidence type="ECO:0000256" key="2">
    <source>
        <dbReference type="ARBA" id="ARBA00006835"/>
    </source>
</evidence>
<evidence type="ECO:0000259" key="10">
    <source>
        <dbReference type="Pfam" id="PF05645"/>
    </source>
</evidence>
<evidence type="ECO:0000313" key="14">
    <source>
        <dbReference type="Proteomes" id="UP000258309"/>
    </source>
</evidence>
<feature type="compositionally biased region" description="Basic and acidic residues" evidence="9">
    <location>
        <begin position="416"/>
        <end position="427"/>
    </location>
</feature>
<accession>A0A3E2HH41</accession>
<evidence type="ECO:0000259" key="12">
    <source>
        <dbReference type="Pfam" id="PF22536"/>
    </source>
</evidence>
<evidence type="ECO:0000256" key="8">
    <source>
        <dbReference type="RuleBase" id="RU367076"/>
    </source>
</evidence>
<dbReference type="PANTHER" id="PTHR12949">
    <property type="entry name" value="RNA POLYMERASE III DNA DIRECTED -RELATED"/>
    <property type="match status" value="1"/>
</dbReference>
<evidence type="ECO:0000256" key="3">
    <source>
        <dbReference type="ARBA" id="ARBA00011206"/>
    </source>
</evidence>
<keyword evidence="5 8" id="KW-0804">Transcription</keyword>
<comment type="subcellular location">
    <subcellularLocation>
        <location evidence="1 8">Nucleus</location>
    </subcellularLocation>
</comment>
<dbReference type="OrthoDB" id="272392at2759"/>
<feature type="region of interest" description="Disordered" evidence="9">
    <location>
        <begin position="241"/>
        <end position="261"/>
    </location>
</feature>